<reference evidence="4" key="1">
    <citation type="journal article" date="2023" name="Commun. Biol.">
        <title>Genome analysis of Parmales, the sister group of diatoms, reveals the evolutionary specialization of diatoms from phago-mixotrophs to photoautotrophs.</title>
        <authorList>
            <person name="Ban H."/>
            <person name="Sato S."/>
            <person name="Yoshikawa S."/>
            <person name="Yamada K."/>
            <person name="Nakamura Y."/>
            <person name="Ichinomiya M."/>
            <person name="Sato N."/>
            <person name="Blanc-Mathieu R."/>
            <person name="Endo H."/>
            <person name="Kuwata A."/>
            <person name="Ogata H."/>
        </authorList>
    </citation>
    <scope>NUCLEOTIDE SEQUENCE [LARGE SCALE GENOMIC DNA]</scope>
    <source>
        <strain evidence="4">NIES 3699</strain>
    </source>
</reference>
<feature type="domain" description="PX" evidence="2">
    <location>
        <begin position="131"/>
        <end position="251"/>
    </location>
</feature>
<dbReference type="Proteomes" id="UP001165160">
    <property type="component" value="Unassembled WGS sequence"/>
</dbReference>
<evidence type="ECO:0000259" key="2">
    <source>
        <dbReference type="PROSITE" id="PS50195"/>
    </source>
</evidence>
<feature type="region of interest" description="Disordered" evidence="1">
    <location>
        <begin position="124"/>
        <end position="143"/>
    </location>
</feature>
<organism evidence="3 4">
    <name type="scientific">Triparma verrucosa</name>
    <dbReference type="NCBI Taxonomy" id="1606542"/>
    <lineage>
        <taxon>Eukaryota</taxon>
        <taxon>Sar</taxon>
        <taxon>Stramenopiles</taxon>
        <taxon>Ochrophyta</taxon>
        <taxon>Bolidophyceae</taxon>
        <taxon>Parmales</taxon>
        <taxon>Triparmaceae</taxon>
        <taxon>Triparma</taxon>
    </lineage>
</organism>
<sequence length="251" mass="27522">MGNAPPNRITVWQLVPTGDGSRRFSLSSDYMILEHNHVDGRRVIKINDKEMHASRKAMDNGSTHDVSHNGSVYKVTIIATLASFKYECSVNGKKLTSHLERPSAVQEDLVFKVTEVEIETTMGVLDSPTSKSGGSHFNSSRSATKAGEKTAVYTVYVHSKSAGGVIGSSKHRFSDFMELYSTVRSMWGSSHLAKSIPPPPAKELKLTTNHYSPEFMEKRRAGLDEFMGKLGNFPGVLSVPGIQEFIGTNSV</sequence>
<feature type="compositionally biased region" description="Polar residues" evidence="1">
    <location>
        <begin position="127"/>
        <end position="143"/>
    </location>
</feature>
<dbReference type="Gene3D" id="2.40.128.180">
    <property type="match status" value="1"/>
</dbReference>
<dbReference type="SUPFAM" id="SSF64268">
    <property type="entry name" value="PX domain"/>
    <property type="match status" value="1"/>
</dbReference>
<dbReference type="Pfam" id="PF00787">
    <property type="entry name" value="PX"/>
    <property type="match status" value="1"/>
</dbReference>
<protein>
    <recommendedName>
        <fullName evidence="2">PX domain-containing protein</fullName>
    </recommendedName>
</protein>
<dbReference type="PROSITE" id="PS50195">
    <property type="entry name" value="PX"/>
    <property type="match status" value="1"/>
</dbReference>
<dbReference type="AlphaFoldDB" id="A0A9W7KVJ2"/>
<comment type="caution">
    <text evidence="3">The sequence shown here is derived from an EMBL/GenBank/DDBJ whole genome shotgun (WGS) entry which is preliminary data.</text>
</comment>
<gene>
    <name evidence="3" type="ORF">TrVE_jg11035</name>
</gene>
<dbReference type="EMBL" id="BRXX01000461">
    <property type="protein sequence ID" value="GMI13233.1"/>
    <property type="molecule type" value="Genomic_DNA"/>
</dbReference>
<proteinExistence type="predicted"/>
<dbReference type="GO" id="GO:0035091">
    <property type="term" value="F:phosphatidylinositol binding"/>
    <property type="evidence" value="ECO:0007669"/>
    <property type="project" value="InterPro"/>
</dbReference>
<dbReference type="Gene3D" id="3.30.1520.10">
    <property type="entry name" value="Phox-like domain"/>
    <property type="match status" value="1"/>
</dbReference>
<evidence type="ECO:0000256" key="1">
    <source>
        <dbReference type="SAM" id="MobiDB-lite"/>
    </source>
</evidence>
<evidence type="ECO:0000313" key="4">
    <source>
        <dbReference type="Proteomes" id="UP001165160"/>
    </source>
</evidence>
<evidence type="ECO:0000313" key="3">
    <source>
        <dbReference type="EMBL" id="GMI13233.1"/>
    </source>
</evidence>
<name>A0A9W7KVJ2_9STRA</name>
<dbReference type="InterPro" id="IPR001683">
    <property type="entry name" value="PX_dom"/>
</dbReference>
<dbReference type="InterPro" id="IPR010695">
    <property type="entry name" value="FAIM1"/>
</dbReference>
<dbReference type="Pfam" id="PF06905">
    <property type="entry name" value="FAIM1"/>
    <property type="match status" value="1"/>
</dbReference>
<accession>A0A9W7KVJ2</accession>
<dbReference type="InterPro" id="IPR038513">
    <property type="entry name" value="FAIM1_dom_sf"/>
</dbReference>
<keyword evidence="4" id="KW-1185">Reference proteome</keyword>
<dbReference type="InterPro" id="IPR036871">
    <property type="entry name" value="PX_dom_sf"/>
</dbReference>